<reference evidence="2" key="1">
    <citation type="journal article" date="2007" name="Science">
        <title>The Fusarium graminearum genome reveals a link between localized polymorphism and pathogen specialization.</title>
        <authorList>
            <person name="Cuomo C.A."/>
            <person name="Gueldener U."/>
            <person name="Xu J.-R."/>
            <person name="Trail F."/>
            <person name="Turgeon B.G."/>
            <person name="Di Pietro A."/>
            <person name="Walton J.D."/>
            <person name="Ma L.-J."/>
            <person name="Baker S.E."/>
            <person name="Rep M."/>
            <person name="Adam G."/>
            <person name="Antoniw J."/>
            <person name="Baldwin T."/>
            <person name="Calvo S.E."/>
            <person name="Chang Y.-L."/>
            <person name="DeCaprio D."/>
            <person name="Gale L.R."/>
            <person name="Gnerre S."/>
            <person name="Goswami R.S."/>
            <person name="Hammond-Kosack K."/>
            <person name="Harris L.J."/>
            <person name="Hilburn K."/>
            <person name="Kennell J.C."/>
            <person name="Kroken S."/>
            <person name="Magnuson J.K."/>
            <person name="Mannhaupt G."/>
            <person name="Mauceli E.W."/>
            <person name="Mewes H.-W."/>
            <person name="Mitterbauer R."/>
            <person name="Muehlbauer G."/>
            <person name="Muensterkoetter M."/>
            <person name="Nelson D."/>
            <person name="O'Donnell K."/>
            <person name="Ouellet T."/>
            <person name="Qi W."/>
            <person name="Quesneville H."/>
            <person name="Roncero M.I.G."/>
            <person name="Seong K.-Y."/>
            <person name="Tetko I.V."/>
            <person name="Urban M."/>
            <person name="Waalwijk C."/>
            <person name="Ward T.J."/>
            <person name="Yao J."/>
            <person name="Birren B.W."/>
            <person name="Kistler H.C."/>
        </authorList>
    </citation>
    <scope>NUCLEOTIDE SEQUENCE [LARGE SCALE GENOMIC DNA]</scope>
    <source>
        <strain evidence="2">PH-1 / ATCC MYA-4620 / FGSC 9075 / NRRL 31084</strain>
    </source>
</reference>
<name>I1RAF7_GIBZE</name>
<dbReference type="RefSeq" id="XP_011316157.1">
    <property type="nucleotide sequence ID" value="XM_011317855.1"/>
</dbReference>
<evidence type="ECO:0000256" key="1">
    <source>
        <dbReference type="SAM" id="MobiDB-lite"/>
    </source>
</evidence>
<dbReference type="HOGENOM" id="CLU_053382_5_1_1"/>
<reference evidence="2" key="2">
    <citation type="journal article" date="2010" name="Nature">
        <title>Comparative genomics reveals mobile pathogenicity chromosomes in Fusarium.</title>
        <authorList>
            <person name="Ma L.J."/>
            <person name="van der Does H.C."/>
            <person name="Borkovich K.A."/>
            <person name="Coleman J.J."/>
            <person name="Daboussi M.J."/>
            <person name="Di Pietro A."/>
            <person name="Dufresne M."/>
            <person name="Freitag M."/>
            <person name="Grabherr M."/>
            <person name="Henrissat B."/>
            <person name="Houterman P.M."/>
            <person name="Kang S."/>
            <person name="Shim W.B."/>
            <person name="Woloshuk C."/>
            <person name="Xie X."/>
            <person name="Xu J.R."/>
            <person name="Antoniw J."/>
            <person name="Baker S.E."/>
            <person name="Bluhm B.H."/>
            <person name="Breakspear A."/>
            <person name="Brown D.W."/>
            <person name="Butchko R.A."/>
            <person name="Chapman S."/>
            <person name="Coulson R."/>
            <person name="Coutinho P.M."/>
            <person name="Danchin E.G."/>
            <person name="Diener A."/>
            <person name="Gale L.R."/>
            <person name="Gardiner D.M."/>
            <person name="Goff S."/>
            <person name="Hammond-Kosack K.E."/>
            <person name="Hilburn K."/>
            <person name="Hua-Van A."/>
            <person name="Jonkers W."/>
            <person name="Kazan K."/>
            <person name="Kodira C.D."/>
            <person name="Koehrsen M."/>
            <person name="Kumar L."/>
            <person name="Lee Y.H."/>
            <person name="Li L."/>
            <person name="Manners J.M."/>
            <person name="Miranda-Saavedra D."/>
            <person name="Mukherjee M."/>
            <person name="Park G."/>
            <person name="Park J."/>
            <person name="Park S.Y."/>
            <person name="Proctor R.H."/>
            <person name="Regev A."/>
            <person name="Ruiz-Roldan M.C."/>
            <person name="Sain D."/>
            <person name="Sakthikumar S."/>
            <person name="Sykes S."/>
            <person name="Schwartz D.C."/>
            <person name="Turgeon B.G."/>
            <person name="Wapinski I."/>
            <person name="Yoder O."/>
            <person name="Young S."/>
            <person name="Zeng Q."/>
            <person name="Zhou S."/>
            <person name="Galagan J."/>
            <person name="Cuomo C.A."/>
            <person name="Kistler H.C."/>
            <person name="Rep M."/>
        </authorList>
    </citation>
    <scope>GENOME REANNOTATION</scope>
    <source>
        <strain evidence="2">PH-1 / ATCC MYA-4620 / FGSC 9075 / NRRL 31084</strain>
    </source>
</reference>
<dbReference type="AlphaFoldDB" id="I1RAF7"/>
<organism evidence="2">
    <name type="scientific">Gibberella zeae (strain ATCC MYA-4620 / CBS 123657 / FGSC 9075 / NRRL 31084 / PH-1)</name>
    <name type="common">Wheat head blight fungus</name>
    <name type="synonym">Fusarium graminearum</name>
    <dbReference type="NCBI Taxonomy" id="229533"/>
    <lineage>
        <taxon>Eukaryota</taxon>
        <taxon>Fungi</taxon>
        <taxon>Dikarya</taxon>
        <taxon>Ascomycota</taxon>
        <taxon>Pezizomycotina</taxon>
        <taxon>Sordariomycetes</taxon>
        <taxon>Hypocreomycetidae</taxon>
        <taxon>Hypocreales</taxon>
        <taxon>Nectriaceae</taxon>
        <taxon>Fusarium</taxon>
    </lineage>
</organism>
<gene>
    <name evidence="2" type="primary">FG00484.1</name>
</gene>
<dbReference type="OrthoDB" id="6105938at2759"/>
<dbReference type="EnsemblFungi" id="CEF72423">
    <property type="protein sequence ID" value="CEF72423"/>
    <property type="gene ID" value="FGRRES_00484_M"/>
</dbReference>
<reference evidence="2" key="3">
    <citation type="submission" date="2017-01" db="UniProtKB">
        <authorList>
            <consortium name="EnsemblFungi"/>
        </authorList>
    </citation>
    <scope>IDENTIFICATION</scope>
    <source>
        <strain evidence="2">PH-1 / ATCC MYA-4620 / FGSC 9075 / NRRL 31084</strain>
    </source>
</reference>
<dbReference type="EMBL" id="HG970332">
    <property type="status" value="NOT_ANNOTATED_CDS"/>
    <property type="molecule type" value="Genomic_DNA"/>
</dbReference>
<accession>A0A098D0I7</accession>
<proteinExistence type="predicted"/>
<feature type="region of interest" description="Disordered" evidence="1">
    <location>
        <begin position="1"/>
        <end position="23"/>
    </location>
</feature>
<sequence>MNGSLHQVRPATSPSTWTAQRNHTMPKNEVAVDIFEYDDSESEIVAGLNALALTPSTSSELPSKRMSLMEQWNDYFKKGDLEDYQRLCVDLDLPGDLPSKTKCRQALKGVHVNIIQFLACDDKPHEVKFFKNRWALARWSRKKNTFFPRRKLPNGSPLRTLLKIMGN</sequence>
<dbReference type="PANTHER" id="PTHR38846">
    <property type="entry name" value="C3H1-TYPE DOMAIN-CONTAINING PROTEIN"/>
    <property type="match status" value="1"/>
</dbReference>
<dbReference type="KEGG" id="fgr:FGSG_00484"/>
<protein>
    <submittedName>
        <fullName evidence="2">Uncharacterized protein</fullName>
    </submittedName>
</protein>
<dbReference type="PANTHER" id="PTHR38846:SF1">
    <property type="entry name" value="C3H1-TYPE DOMAIN-CONTAINING PROTEIN"/>
    <property type="match status" value="1"/>
</dbReference>
<accession>I1RAF7</accession>
<evidence type="ECO:0000313" key="2">
    <source>
        <dbReference type="EnsemblFungi" id="CEF72423"/>
    </source>
</evidence>